<protein>
    <recommendedName>
        <fullName evidence="4">Tetratricopeptide repeat protein</fullName>
    </recommendedName>
</protein>
<dbReference type="Proteomes" id="UP001485459">
    <property type="component" value="Chromosome"/>
</dbReference>
<evidence type="ECO:0000313" key="3">
    <source>
        <dbReference type="Proteomes" id="UP001485459"/>
    </source>
</evidence>
<feature type="signal peptide" evidence="1">
    <location>
        <begin position="1"/>
        <end position="18"/>
    </location>
</feature>
<gene>
    <name evidence="2" type="ORF">WJU16_15820</name>
</gene>
<reference evidence="3" key="1">
    <citation type="submission" date="2024-03" db="EMBL/GenBank/DDBJ databases">
        <title>Chitinophaga horti sp. nov., isolated from garden soil.</title>
        <authorList>
            <person name="Lee D.S."/>
            <person name="Han D.M."/>
            <person name="Baek J.H."/>
            <person name="Choi D.G."/>
            <person name="Jeon J.H."/>
            <person name="Jeon C.O."/>
        </authorList>
    </citation>
    <scope>NUCLEOTIDE SEQUENCE [LARGE SCALE GENOMIC DNA]</scope>
    <source>
        <strain evidence="3">GPA1</strain>
    </source>
</reference>
<feature type="chain" id="PRO_5047393102" description="Tetratricopeptide repeat protein" evidence="1">
    <location>
        <begin position="19"/>
        <end position="211"/>
    </location>
</feature>
<keyword evidence="1" id="KW-0732">Signal</keyword>
<accession>A0ABZ2YJY4</accession>
<evidence type="ECO:0000256" key="1">
    <source>
        <dbReference type="SAM" id="SignalP"/>
    </source>
</evidence>
<evidence type="ECO:0008006" key="4">
    <source>
        <dbReference type="Google" id="ProtNLM"/>
    </source>
</evidence>
<dbReference type="EMBL" id="CP149822">
    <property type="protein sequence ID" value="WZN39470.1"/>
    <property type="molecule type" value="Genomic_DNA"/>
</dbReference>
<dbReference type="RefSeq" id="WP_341834455.1">
    <property type="nucleotide sequence ID" value="NZ_CP149822.1"/>
</dbReference>
<sequence>MKSIIAYFLLLAVVTANGQDRYEAAMKQQVGLLDSASTFNPASLKALGNTFERIADAEKTQWLPYYYASYCLVNEAFMTEDKTKVDPIADKAALMAEKAVALKGEDSELSCLLSLIAVSRIAVDPMTRGAKYGTESAELLDKAKQQNPENPRVYLLAGQNLLFTPEAFGGSKTKGKELLNLALQKFSTFKPESGISPRWGEAYTKELLKMP</sequence>
<evidence type="ECO:0000313" key="2">
    <source>
        <dbReference type="EMBL" id="WZN39470.1"/>
    </source>
</evidence>
<organism evidence="2 3">
    <name type="scientific">Chitinophaga pollutisoli</name>
    <dbReference type="NCBI Taxonomy" id="3133966"/>
    <lineage>
        <taxon>Bacteria</taxon>
        <taxon>Pseudomonadati</taxon>
        <taxon>Bacteroidota</taxon>
        <taxon>Chitinophagia</taxon>
        <taxon>Chitinophagales</taxon>
        <taxon>Chitinophagaceae</taxon>
        <taxon>Chitinophaga</taxon>
    </lineage>
</organism>
<proteinExistence type="predicted"/>
<name>A0ABZ2YJY4_9BACT</name>
<keyword evidence="3" id="KW-1185">Reference proteome</keyword>